<dbReference type="GO" id="GO:0016616">
    <property type="term" value="F:oxidoreductase activity, acting on the CH-OH group of donors, NAD or NADP as acceptor"/>
    <property type="evidence" value="ECO:0007669"/>
    <property type="project" value="TreeGrafter"/>
</dbReference>
<accession>C5FPM5</accession>
<dbReference type="eggNOG" id="KOG1502">
    <property type="taxonomic scope" value="Eukaryota"/>
</dbReference>
<dbReference type="SUPFAM" id="SSF51735">
    <property type="entry name" value="NAD(P)-binding Rossmann-fold domains"/>
    <property type="match status" value="1"/>
</dbReference>
<dbReference type="InterPro" id="IPR036291">
    <property type="entry name" value="NAD(P)-bd_dom_sf"/>
</dbReference>
<dbReference type="Gene3D" id="3.40.50.720">
    <property type="entry name" value="NAD(P)-binding Rossmann-like Domain"/>
    <property type="match status" value="1"/>
</dbReference>
<feature type="domain" description="NAD-dependent epimerase/dehydratase" evidence="3">
    <location>
        <begin position="6"/>
        <end position="255"/>
    </location>
</feature>
<dbReference type="RefSeq" id="XP_002846712.1">
    <property type="nucleotide sequence ID" value="XM_002846666.1"/>
</dbReference>
<protein>
    <submittedName>
        <fullName evidence="4">NAD dependent epimerase/dehydratase family protein</fullName>
    </submittedName>
</protein>
<dbReference type="Pfam" id="PF01370">
    <property type="entry name" value="Epimerase"/>
    <property type="match status" value="1"/>
</dbReference>
<dbReference type="GeneID" id="9229824"/>
<organism evidence="4 5">
    <name type="scientific">Arthroderma otae (strain ATCC MYA-4605 / CBS 113480)</name>
    <name type="common">Microsporum canis</name>
    <dbReference type="NCBI Taxonomy" id="554155"/>
    <lineage>
        <taxon>Eukaryota</taxon>
        <taxon>Fungi</taxon>
        <taxon>Dikarya</taxon>
        <taxon>Ascomycota</taxon>
        <taxon>Pezizomycotina</taxon>
        <taxon>Eurotiomycetes</taxon>
        <taxon>Eurotiomycetidae</taxon>
        <taxon>Onygenales</taxon>
        <taxon>Arthrodermataceae</taxon>
        <taxon>Microsporum</taxon>
    </lineage>
</organism>
<dbReference type="EMBL" id="DS995704">
    <property type="protein sequence ID" value="EEQ31630.1"/>
    <property type="molecule type" value="Genomic_DNA"/>
</dbReference>
<comment type="similarity">
    <text evidence="2">Belongs to the NAD(P)-dependent epimerase/dehydratase family. Dihydroflavonol-4-reductase subfamily.</text>
</comment>
<reference evidence="5" key="1">
    <citation type="journal article" date="2012" name="MBio">
        <title>Comparative genome analysis of Trichophyton rubrum and related dermatophytes reveals candidate genes involved in infection.</title>
        <authorList>
            <person name="Martinez D.A."/>
            <person name="Oliver B.G."/>
            <person name="Graeser Y."/>
            <person name="Goldberg J.M."/>
            <person name="Li W."/>
            <person name="Martinez-Rossi N.M."/>
            <person name="Monod M."/>
            <person name="Shelest E."/>
            <person name="Barton R.C."/>
            <person name="Birch E."/>
            <person name="Brakhage A.A."/>
            <person name="Chen Z."/>
            <person name="Gurr S.J."/>
            <person name="Heiman D."/>
            <person name="Heitman J."/>
            <person name="Kosti I."/>
            <person name="Rossi A."/>
            <person name="Saif S."/>
            <person name="Samalova M."/>
            <person name="Saunders C.W."/>
            <person name="Shea T."/>
            <person name="Summerbell R.C."/>
            <person name="Xu J."/>
            <person name="Young S."/>
            <person name="Zeng Q."/>
            <person name="Birren B.W."/>
            <person name="Cuomo C.A."/>
            <person name="White T.C."/>
        </authorList>
    </citation>
    <scope>NUCLEOTIDE SEQUENCE [LARGE SCALE GENOMIC DNA]</scope>
    <source>
        <strain evidence="5">ATCC MYA-4605 / CBS 113480</strain>
    </source>
</reference>
<dbReference type="OrthoDB" id="2735536at2759"/>
<name>C5FPM5_ARTOC</name>
<dbReference type="STRING" id="554155.C5FPM5"/>
<dbReference type="InterPro" id="IPR001509">
    <property type="entry name" value="Epimerase_deHydtase"/>
</dbReference>
<dbReference type="Proteomes" id="UP000002035">
    <property type="component" value="Unassembled WGS sequence"/>
</dbReference>
<dbReference type="OMA" id="NALFWNS"/>
<dbReference type="AlphaFoldDB" id="C5FPM5"/>
<evidence type="ECO:0000256" key="1">
    <source>
        <dbReference type="ARBA" id="ARBA00023002"/>
    </source>
</evidence>
<dbReference type="InterPro" id="IPR050425">
    <property type="entry name" value="NAD(P)_dehydrat-like"/>
</dbReference>
<sequence>MTRETIFITGATGFIGSQTAQAALEAGYYVRLSVRHEMQVAELQRLFHAHSERVECVVVPDLTSVETLQNVMDGVSHVIHIASPLPGSSAGNDIRRDFVNPAVNSVLAVLKSASVHPCVRRVVLMSSFGALIPLGALTGSYVRVRDNADAAIPVDLDMALPPGEIGTWLSYQGSKILAHQAGRDWARHNARYLEVVSMHPGYVLGHSLVQKTAADISGMNAVLWSALNNVPQAGFVTCCVHVQDVADACLRALDAALPKPYMEFLLAGREFTWSGAVEVVKSRRYPILEAPPEVGPFGGWTGVDADVSAAEEILGLRWRSQEQIVGDLIEQQLSFASQRA</sequence>
<dbReference type="PANTHER" id="PTHR10366:SF812">
    <property type="entry name" value="VPS9 DOMAIN-CONTAINING PROTEIN"/>
    <property type="match status" value="1"/>
</dbReference>
<keyword evidence="5" id="KW-1185">Reference proteome</keyword>
<keyword evidence="1" id="KW-0560">Oxidoreductase</keyword>
<dbReference type="VEuPathDB" id="FungiDB:MCYG_04449"/>
<evidence type="ECO:0000259" key="3">
    <source>
        <dbReference type="Pfam" id="PF01370"/>
    </source>
</evidence>
<evidence type="ECO:0000313" key="5">
    <source>
        <dbReference type="Proteomes" id="UP000002035"/>
    </source>
</evidence>
<dbReference type="HOGENOM" id="CLU_007383_9_2_1"/>
<evidence type="ECO:0000256" key="2">
    <source>
        <dbReference type="ARBA" id="ARBA00023445"/>
    </source>
</evidence>
<evidence type="ECO:0000313" key="4">
    <source>
        <dbReference type="EMBL" id="EEQ31630.1"/>
    </source>
</evidence>
<gene>
    <name evidence="4" type="ORF">MCYG_04449</name>
</gene>
<proteinExistence type="inferred from homology"/>
<dbReference type="PANTHER" id="PTHR10366">
    <property type="entry name" value="NAD DEPENDENT EPIMERASE/DEHYDRATASE"/>
    <property type="match status" value="1"/>
</dbReference>